<dbReference type="CDD" id="cd01920">
    <property type="entry name" value="cyclophilin_EcCYP_like"/>
    <property type="match status" value="1"/>
</dbReference>
<dbReference type="PRINTS" id="PR00153">
    <property type="entry name" value="CSAPPISMRASE"/>
</dbReference>
<dbReference type="Pfam" id="PF00160">
    <property type="entry name" value="Pro_isomerase"/>
    <property type="match status" value="1"/>
</dbReference>
<evidence type="ECO:0000256" key="1">
    <source>
        <dbReference type="ARBA" id="ARBA00007365"/>
    </source>
</evidence>
<comment type="catalytic activity">
    <reaction evidence="4">
        <text>[protein]-peptidylproline (omega=180) = [protein]-peptidylproline (omega=0)</text>
        <dbReference type="Rhea" id="RHEA:16237"/>
        <dbReference type="Rhea" id="RHEA-COMP:10747"/>
        <dbReference type="Rhea" id="RHEA-COMP:10748"/>
        <dbReference type="ChEBI" id="CHEBI:83833"/>
        <dbReference type="ChEBI" id="CHEBI:83834"/>
        <dbReference type="EC" id="5.2.1.8"/>
    </reaction>
</comment>
<evidence type="ECO:0000313" key="6">
    <source>
        <dbReference type="EMBL" id="MFD1384213.1"/>
    </source>
</evidence>
<comment type="caution">
    <text evidence="6">The sequence shown here is derived from an EMBL/GenBank/DDBJ whole genome shotgun (WGS) entry which is preliminary data.</text>
</comment>
<evidence type="ECO:0000259" key="5">
    <source>
        <dbReference type="PROSITE" id="PS50072"/>
    </source>
</evidence>
<dbReference type="GO" id="GO:0016853">
    <property type="term" value="F:isomerase activity"/>
    <property type="evidence" value="ECO:0007669"/>
    <property type="project" value="UniProtKB-KW"/>
</dbReference>
<feature type="domain" description="PPIase cyclophilin-type" evidence="5">
    <location>
        <begin position="27"/>
        <end position="181"/>
    </location>
</feature>
<dbReference type="EMBL" id="JBHTMN010000014">
    <property type="protein sequence ID" value="MFD1384213.1"/>
    <property type="molecule type" value="Genomic_DNA"/>
</dbReference>
<protein>
    <recommendedName>
        <fullName evidence="4">Peptidyl-prolyl cis-trans isomerase</fullName>
        <shortName evidence="4">PPIase</shortName>
        <ecNumber evidence="4">5.2.1.8</ecNumber>
    </recommendedName>
</protein>
<name>A0ABW4B3V7_9GAMM</name>
<keyword evidence="3 4" id="KW-0413">Isomerase</keyword>
<feature type="signal peptide" evidence="4">
    <location>
        <begin position="1"/>
        <end position="20"/>
    </location>
</feature>
<accession>A0ABW4B3V7</accession>
<evidence type="ECO:0000313" key="7">
    <source>
        <dbReference type="Proteomes" id="UP001597059"/>
    </source>
</evidence>
<sequence length="183" mass="20215">MKKSLIAGLLLSTLSMPSLATEVDIKTSMGDIRVELADEAAPQTVENFLRYVDESFYNDVIFHRVINGFMIQGGGFKEDLDRKQTRHAIPYEGNNGLYNDRGTLAMARTQDPNSATSQFFINLVDNNFLNHGARGAAGYTVFGRVTEGMDVVDQIAKVPTRNVGPYQNVPNTPVIIESVTRVN</sequence>
<dbReference type="RefSeq" id="WP_377368223.1">
    <property type="nucleotide sequence ID" value="NZ_JBHTMN010000014.1"/>
</dbReference>
<dbReference type="SUPFAM" id="SSF50891">
    <property type="entry name" value="Cyclophilin-like"/>
    <property type="match status" value="1"/>
</dbReference>
<organism evidence="6 7">
    <name type="scientific">Rhodanobacter aciditrophus</name>
    <dbReference type="NCBI Taxonomy" id="1623218"/>
    <lineage>
        <taxon>Bacteria</taxon>
        <taxon>Pseudomonadati</taxon>
        <taxon>Pseudomonadota</taxon>
        <taxon>Gammaproteobacteria</taxon>
        <taxon>Lysobacterales</taxon>
        <taxon>Rhodanobacteraceae</taxon>
        <taxon>Rhodanobacter</taxon>
    </lineage>
</organism>
<comment type="function">
    <text evidence="4">PPIases accelerate the folding of proteins. It catalyzes the cis-trans isomerization of proline imidic peptide bonds in oligopeptides.</text>
</comment>
<dbReference type="PROSITE" id="PS50072">
    <property type="entry name" value="CSA_PPIASE_2"/>
    <property type="match status" value="1"/>
</dbReference>
<comment type="similarity">
    <text evidence="1 4">Belongs to the cyclophilin-type PPIase family.</text>
</comment>
<dbReference type="InterPro" id="IPR044665">
    <property type="entry name" value="E_coli_cyclophilin_A-like"/>
</dbReference>
<dbReference type="EC" id="5.2.1.8" evidence="4"/>
<reference evidence="7" key="1">
    <citation type="journal article" date="2019" name="Int. J. Syst. Evol. Microbiol.">
        <title>The Global Catalogue of Microorganisms (GCM) 10K type strain sequencing project: providing services to taxonomists for standard genome sequencing and annotation.</title>
        <authorList>
            <consortium name="The Broad Institute Genomics Platform"/>
            <consortium name="The Broad Institute Genome Sequencing Center for Infectious Disease"/>
            <person name="Wu L."/>
            <person name="Ma J."/>
        </authorList>
    </citation>
    <scope>NUCLEOTIDE SEQUENCE [LARGE SCALE GENOMIC DNA]</scope>
    <source>
        <strain evidence="7">JCM 30774</strain>
    </source>
</reference>
<dbReference type="InterPro" id="IPR020892">
    <property type="entry name" value="Cyclophilin-type_PPIase_CS"/>
</dbReference>
<proteinExistence type="inferred from homology"/>
<evidence type="ECO:0000256" key="4">
    <source>
        <dbReference type="RuleBase" id="RU363019"/>
    </source>
</evidence>
<dbReference type="PANTHER" id="PTHR43246">
    <property type="entry name" value="PEPTIDYL-PROLYL CIS-TRANS ISOMERASE CYP38, CHLOROPLASTIC"/>
    <property type="match status" value="1"/>
</dbReference>
<evidence type="ECO:0000256" key="3">
    <source>
        <dbReference type="ARBA" id="ARBA00023235"/>
    </source>
</evidence>
<dbReference type="Gene3D" id="2.40.100.10">
    <property type="entry name" value="Cyclophilin-like"/>
    <property type="match status" value="1"/>
</dbReference>
<dbReference type="InterPro" id="IPR002130">
    <property type="entry name" value="Cyclophilin-type_PPIase_dom"/>
</dbReference>
<keyword evidence="7" id="KW-1185">Reference proteome</keyword>
<keyword evidence="4" id="KW-0732">Signal</keyword>
<feature type="chain" id="PRO_5044969433" description="Peptidyl-prolyl cis-trans isomerase" evidence="4">
    <location>
        <begin position="21"/>
        <end position="183"/>
    </location>
</feature>
<evidence type="ECO:0000256" key="2">
    <source>
        <dbReference type="ARBA" id="ARBA00023110"/>
    </source>
</evidence>
<dbReference type="PROSITE" id="PS00170">
    <property type="entry name" value="CSA_PPIASE_1"/>
    <property type="match status" value="1"/>
</dbReference>
<dbReference type="Proteomes" id="UP001597059">
    <property type="component" value="Unassembled WGS sequence"/>
</dbReference>
<gene>
    <name evidence="6" type="ORF">ACFQ45_12610</name>
</gene>
<dbReference type="InterPro" id="IPR029000">
    <property type="entry name" value="Cyclophilin-like_dom_sf"/>
</dbReference>
<keyword evidence="2 4" id="KW-0697">Rotamase</keyword>